<dbReference type="OrthoDB" id="416454at2759"/>
<dbReference type="InterPro" id="IPR000477">
    <property type="entry name" value="RT_dom"/>
</dbReference>
<evidence type="ECO:0000313" key="3">
    <source>
        <dbReference type="Proteomes" id="UP000838412"/>
    </source>
</evidence>
<keyword evidence="3" id="KW-1185">Reference proteome</keyword>
<name>A0A8J9VKC2_BRALA</name>
<dbReference type="PANTHER" id="PTHR33332">
    <property type="entry name" value="REVERSE TRANSCRIPTASE DOMAIN-CONTAINING PROTEIN"/>
    <property type="match status" value="1"/>
</dbReference>
<dbReference type="AlphaFoldDB" id="A0A8J9VKC2"/>
<dbReference type="CDD" id="cd01650">
    <property type="entry name" value="RT_nLTR_like"/>
    <property type="match status" value="1"/>
</dbReference>
<protein>
    <submittedName>
        <fullName evidence="2">C1orf158 protein</fullName>
    </submittedName>
</protein>
<reference evidence="2" key="1">
    <citation type="submission" date="2022-01" db="EMBL/GenBank/DDBJ databases">
        <authorList>
            <person name="Braso-Vives M."/>
        </authorList>
    </citation>
    <scope>NUCLEOTIDE SEQUENCE</scope>
</reference>
<dbReference type="SUPFAM" id="SSF56672">
    <property type="entry name" value="DNA/RNA polymerases"/>
    <property type="match status" value="1"/>
</dbReference>
<dbReference type="GO" id="GO:0030317">
    <property type="term" value="P:flagellated sperm motility"/>
    <property type="evidence" value="ECO:0007669"/>
    <property type="project" value="InterPro"/>
</dbReference>
<evidence type="ECO:0000259" key="1">
    <source>
        <dbReference type="PROSITE" id="PS50878"/>
    </source>
</evidence>
<proteinExistence type="predicted"/>
<dbReference type="InterPro" id="IPR054709">
    <property type="entry name" value="CFAP107"/>
</dbReference>
<accession>A0A8J9VKC2</accession>
<dbReference type="Pfam" id="PF00078">
    <property type="entry name" value="RVT_1"/>
    <property type="match status" value="1"/>
</dbReference>
<feature type="domain" description="Reverse transcriptase" evidence="1">
    <location>
        <begin position="374"/>
        <end position="646"/>
    </location>
</feature>
<sequence length="945" mass="109450">MAQGDPRKWNMPGWRIEQRYANRVLIGNWSEERYQFEKGRYRHTSTHRLDFRDWKGHKPDITIRRAALQRNEHVTRPTRYRSDQTPTLDDLVLSNEEGMIEQITHEEPLGASDHVRIEFNFVFSTPVKENKKTIWRFDRGNYEMMSEDLNLNWDNLLECKPTQEAYALFQQRITKAVQKHVPTKTIDLSKKKLKPLWMDEEAFRKLKKKHHAWIRYLNTKDQNDWLAFKRARNAATHASRKARKSFERKLATEAKHNNKAFWNYVNSRRKTRTQVGDLKDTQGNFTAIDSEKAEILNNQYFRTFTHEDHENIPTFPRIQSTTALNAINITEEMVLEQLQSLRVDKSPGIDGVHPRVLKETADVIVGPLTRIFQTSINEGKLPDMWREACITPIYKKGDKSDPANYRPVSLTSVPCKMLERIIVNELITHIRNNDLTCEQQHGFTHGKSTITNLLEAMDVWIEALSHSLSVDVIFLDYAKAFDTVPHERLLRRVESFGIGGNLLQWIRNFLTQRRQQVVVNGSASSWKPVISGVPQGSVLGPLLFTIFVSDIPETIQNFVSLFADDTKIYAAAQNCELNAHTTCLQADLNSLYEWSTKMQMQFHPDKCKVMHLGKANPRHKYTMNKVDGTTHTLESIEEEKDLGVTIDKNLTFSKHTQVQVNKANKTLGLIKHTFSHVDSVSFSLLYKSLVRPHLEYATAIWYPKTKRDRDMVERVQRRATKLVKSLANLPYSERLRELDLPTLHYRRQRADIIQLFKITHGFDKGLPKSLVFDHHGKHYSNNMISWYDQQFNKRELDEGTLPKLRSWDSHRLAWAPEKSDYPLQGSSTNWGLYPKLQDKWRKQNETLSGEYNTIYSSSWVQHPREAMSFRKYATPKPISSHLHQPNKVNKDLTLRSVSLLRNGAAPPESAAMTGYIKPMPQTTGLQLAVGSAMGDAKMERVATLA</sequence>
<gene>
    <name evidence="2" type="primary">C1orf158</name>
    <name evidence="2" type="ORF">BLAG_LOCUS3747</name>
</gene>
<organism evidence="2 3">
    <name type="scientific">Branchiostoma lanceolatum</name>
    <name type="common">Common lancelet</name>
    <name type="synonym">Amphioxus lanceolatum</name>
    <dbReference type="NCBI Taxonomy" id="7740"/>
    <lineage>
        <taxon>Eukaryota</taxon>
        <taxon>Metazoa</taxon>
        <taxon>Chordata</taxon>
        <taxon>Cephalochordata</taxon>
        <taxon>Leptocardii</taxon>
        <taxon>Amphioxiformes</taxon>
        <taxon>Branchiostomatidae</taxon>
        <taxon>Branchiostoma</taxon>
    </lineage>
</organism>
<dbReference type="EMBL" id="OV696696">
    <property type="protein sequence ID" value="CAH1239441.1"/>
    <property type="molecule type" value="Genomic_DNA"/>
</dbReference>
<dbReference type="InterPro" id="IPR043502">
    <property type="entry name" value="DNA/RNA_pol_sf"/>
</dbReference>
<dbReference type="Proteomes" id="UP000838412">
    <property type="component" value="Chromosome 11"/>
</dbReference>
<evidence type="ECO:0000313" key="2">
    <source>
        <dbReference type="EMBL" id="CAH1239441.1"/>
    </source>
</evidence>
<dbReference type="PROSITE" id="PS50878">
    <property type="entry name" value="RT_POL"/>
    <property type="match status" value="1"/>
</dbReference>
<dbReference type="Pfam" id="PF22595">
    <property type="entry name" value="CFAP107"/>
    <property type="match status" value="2"/>
</dbReference>